<keyword evidence="8" id="KW-1185">Reference proteome</keyword>
<organism evidence="7 8">
    <name type="scientific">Clostridium cavendishii DSM 21758</name>
    <dbReference type="NCBI Taxonomy" id="1121302"/>
    <lineage>
        <taxon>Bacteria</taxon>
        <taxon>Bacillati</taxon>
        <taxon>Bacillota</taxon>
        <taxon>Clostridia</taxon>
        <taxon>Eubacteriales</taxon>
        <taxon>Clostridiaceae</taxon>
        <taxon>Clostridium</taxon>
    </lineage>
</organism>
<proteinExistence type="inferred from homology"/>
<evidence type="ECO:0000313" key="7">
    <source>
        <dbReference type="EMBL" id="SHK51760.1"/>
    </source>
</evidence>
<evidence type="ECO:0000256" key="3">
    <source>
        <dbReference type="ARBA" id="ARBA00022692"/>
    </source>
</evidence>
<dbReference type="STRING" id="1121302.SAMN02745163_03943"/>
<evidence type="ECO:0000256" key="6">
    <source>
        <dbReference type="RuleBase" id="RU363041"/>
    </source>
</evidence>
<dbReference type="InterPro" id="IPR002781">
    <property type="entry name" value="TM_pro_TauE-like"/>
</dbReference>
<dbReference type="InterPro" id="IPR051598">
    <property type="entry name" value="TSUP/Inactive_protease-like"/>
</dbReference>
<reference evidence="7 8" key="1">
    <citation type="submission" date="2016-11" db="EMBL/GenBank/DDBJ databases">
        <authorList>
            <person name="Jaros S."/>
            <person name="Januszkiewicz K."/>
            <person name="Wedrychowicz H."/>
        </authorList>
    </citation>
    <scope>NUCLEOTIDE SEQUENCE [LARGE SCALE GENOMIC DNA]</scope>
    <source>
        <strain evidence="7 8">DSM 21758</strain>
    </source>
</reference>
<dbReference type="GO" id="GO:0005886">
    <property type="term" value="C:plasma membrane"/>
    <property type="evidence" value="ECO:0007669"/>
    <property type="project" value="UniProtKB-SubCell"/>
</dbReference>
<feature type="transmembrane region" description="Helical" evidence="6">
    <location>
        <begin position="42"/>
        <end position="62"/>
    </location>
</feature>
<sequence>MINLILFIIIGSIAGVLSGMFGIGGGVIIVPALVYLCGFSQLKAQGTSLAILLPPVGILAFIEYYKRGQVDVKAGILICIFLVLGSLAGTKIAQNVPVSLLKKGFGVLMILISLKMIFSKG</sequence>
<keyword evidence="6" id="KW-1003">Cell membrane</keyword>
<accession>A0A1M6T4C2</accession>
<evidence type="ECO:0000256" key="1">
    <source>
        <dbReference type="ARBA" id="ARBA00004141"/>
    </source>
</evidence>
<dbReference type="Proteomes" id="UP000184310">
    <property type="component" value="Unassembled WGS sequence"/>
</dbReference>
<dbReference type="PANTHER" id="PTHR43701:SF2">
    <property type="entry name" value="MEMBRANE TRANSPORTER PROTEIN YJNA-RELATED"/>
    <property type="match status" value="1"/>
</dbReference>
<feature type="transmembrane region" description="Helical" evidence="6">
    <location>
        <begin position="7"/>
        <end position="36"/>
    </location>
</feature>
<dbReference type="PANTHER" id="PTHR43701">
    <property type="entry name" value="MEMBRANE TRANSPORTER PROTEIN MJ0441-RELATED"/>
    <property type="match status" value="1"/>
</dbReference>
<evidence type="ECO:0000313" key="8">
    <source>
        <dbReference type="Proteomes" id="UP000184310"/>
    </source>
</evidence>
<protein>
    <recommendedName>
        <fullName evidence="6">Probable membrane transporter protein</fullName>
    </recommendedName>
</protein>
<dbReference type="EMBL" id="FQZB01000019">
    <property type="protein sequence ID" value="SHK51760.1"/>
    <property type="molecule type" value="Genomic_DNA"/>
</dbReference>
<dbReference type="AlphaFoldDB" id="A0A1M6T4C2"/>
<gene>
    <name evidence="7" type="ORF">SAMN02745163_03943</name>
</gene>
<dbReference type="Pfam" id="PF01925">
    <property type="entry name" value="TauE"/>
    <property type="match status" value="1"/>
</dbReference>
<dbReference type="RefSeq" id="WP_072992194.1">
    <property type="nucleotide sequence ID" value="NZ_FQZB01000019.1"/>
</dbReference>
<keyword evidence="5 6" id="KW-0472">Membrane</keyword>
<evidence type="ECO:0000256" key="5">
    <source>
        <dbReference type="ARBA" id="ARBA00023136"/>
    </source>
</evidence>
<comment type="similarity">
    <text evidence="2 6">Belongs to the 4-toluene sulfonate uptake permease (TSUP) (TC 2.A.102) family.</text>
</comment>
<name>A0A1M6T4C2_9CLOT</name>
<feature type="transmembrane region" description="Helical" evidence="6">
    <location>
        <begin position="74"/>
        <end position="94"/>
    </location>
</feature>
<evidence type="ECO:0000256" key="4">
    <source>
        <dbReference type="ARBA" id="ARBA00022989"/>
    </source>
</evidence>
<keyword evidence="4 6" id="KW-1133">Transmembrane helix</keyword>
<keyword evidence="3 6" id="KW-0812">Transmembrane</keyword>
<evidence type="ECO:0000256" key="2">
    <source>
        <dbReference type="ARBA" id="ARBA00009142"/>
    </source>
</evidence>
<comment type="subcellular location">
    <subcellularLocation>
        <location evidence="6">Cell membrane</location>
        <topology evidence="6">Multi-pass membrane protein</topology>
    </subcellularLocation>
    <subcellularLocation>
        <location evidence="1">Membrane</location>
        <topology evidence="1">Multi-pass membrane protein</topology>
    </subcellularLocation>
</comment>